<protein>
    <submittedName>
        <fullName evidence="5">M6 family metalloprotease domain-containing protein</fullName>
    </submittedName>
</protein>
<dbReference type="NCBIfam" id="TIGR03296">
    <property type="entry name" value="M6dom_TIGR03296"/>
    <property type="match status" value="1"/>
</dbReference>
<dbReference type="InterPro" id="IPR008757">
    <property type="entry name" value="Peptidase_M6-like_domain"/>
</dbReference>
<keyword evidence="5" id="KW-0482">Metalloprotease</keyword>
<dbReference type="Gene3D" id="2.60.40.10">
    <property type="entry name" value="Immunoglobulins"/>
    <property type="match status" value="1"/>
</dbReference>
<proteinExistence type="predicted"/>
<evidence type="ECO:0000313" key="5">
    <source>
        <dbReference type="EMBL" id="QPJ63123.1"/>
    </source>
</evidence>
<reference evidence="5 6" key="1">
    <citation type="submission" date="2020-02" db="EMBL/GenBank/DDBJ databases">
        <title>Genomic and physiological characterization of two novel Nitrospinaceae genera.</title>
        <authorList>
            <person name="Mueller A.J."/>
            <person name="Jung M.-Y."/>
            <person name="Strachan C.R."/>
            <person name="Herbold C.W."/>
            <person name="Kirkegaard R.H."/>
            <person name="Daims H."/>
        </authorList>
    </citation>
    <scope>NUCLEOTIDE SEQUENCE [LARGE SCALE GENOMIC DNA]</scope>
    <source>
        <strain evidence="5">EB</strain>
    </source>
</reference>
<dbReference type="AlphaFoldDB" id="A0A7T0G1N0"/>
<evidence type="ECO:0000313" key="6">
    <source>
        <dbReference type="Proteomes" id="UP000594688"/>
    </source>
</evidence>
<dbReference type="EMBL" id="CP048685">
    <property type="protein sequence ID" value="QPJ63123.1"/>
    <property type="molecule type" value="Genomic_DNA"/>
</dbReference>
<dbReference type="InterPro" id="IPR013783">
    <property type="entry name" value="Ig-like_fold"/>
</dbReference>
<gene>
    <name evidence="5" type="ORF">G3M70_15060</name>
</gene>
<dbReference type="PANTHER" id="PTHR41775:SF1">
    <property type="entry name" value="PEPTIDASE M6-LIKE DOMAIN-CONTAINING PROTEIN"/>
    <property type="match status" value="1"/>
</dbReference>
<evidence type="ECO:0000256" key="1">
    <source>
        <dbReference type="ARBA" id="ARBA00022729"/>
    </source>
</evidence>
<keyword evidence="5" id="KW-0378">Hydrolase</keyword>
<feature type="signal peptide" evidence="3">
    <location>
        <begin position="1"/>
        <end position="24"/>
    </location>
</feature>
<dbReference type="KEGG" id="nli:G3M70_15060"/>
<feature type="domain" description="BACON" evidence="4">
    <location>
        <begin position="561"/>
        <end position="622"/>
    </location>
</feature>
<feature type="chain" id="PRO_5032692982" evidence="3">
    <location>
        <begin position="25"/>
        <end position="952"/>
    </location>
</feature>
<dbReference type="PROSITE" id="PS00018">
    <property type="entry name" value="EF_HAND_1"/>
    <property type="match status" value="1"/>
</dbReference>
<dbReference type="Pfam" id="PF19190">
    <property type="entry name" value="BACON_2"/>
    <property type="match status" value="1"/>
</dbReference>
<dbReference type="InterPro" id="IPR024361">
    <property type="entry name" value="BACON"/>
</dbReference>
<dbReference type="InterPro" id="IPR028994">
    <property type="entry name" value="Integrin_alpha_N"/>
</dbReference>
<dbReference type="GO" id="GO:0008237">
    <property type="term" value="F:metallopeptidase activity"/>
    <property type="evidence" value="ECO:0007669"/>
    <property type="project" value="UniProtKB-KW"/>
</dbReference>
<organism evidence="5 6">
    <name type="scientific">Candidatus Nitronauta litoralis</name>
    <dbReference type="NCBI Taxonomy" id="2705533"/>
    <lineage>
        <taxon>Bacteria</taxon>
        <taxon>Pseudomonadati</taxon>
        <taxon>Nitrospinota/Tectimicrobiota group</taxon>
        <taxon>Nitrospinota</taxon>
        <taxon>Nitrospinia</taxon>
        <taxon>Nitrospinales</taxon>
        <taxon>Nitrospinaceae</taxon>
        <taxon>Candidatus Nitronauta</taxon>
    </lineage>
</organism>
<accession>A0A7T0G1N0</accession>
<dbReference type="InterPro" id="IPR018247">
    <property type="entry name" value="EF_Hand_1_Ca_BS"/>
</dbReference>
<keyword evidence="1 3" id="KW-0732">Signal</keyword>
<keyword evidence="5" id="KW-0645">Protease</keyword>
<evidence type="ECO:0000259" key="4">
    <source>
        <dbReference type="Pfam" id="PF19190"/>
    </source>
</evidence>
<dbReference type="InterPro" id="IPR013517">
    <property type="entry name" value="FG-GAP"/>
</dbReference>
<dbReference type="Proteomes" id="UP000594688">
    <property type="component" value="Chromosome"/>
</dbReference>
<feature type="compositionally biased region" description="Basic and acidic residues" evidence="2">
    <location>
        <begin position="110"/>
        <end position="126"/>
    </location>
</feature>
<name>A0A7T0G1N0_9BACT</name>
<evidence type="ECO:0000256" key="2">
    <source>
        <dbReference type="SAM" id="MobiDB-lite"/>
    </source>
</evidence>
<feature type="region of interest" description="Disordered" evidence="2">
    <location>
        <begin position="455"/>
        <end position="480"/>
    </location>
</feature>
<evidence type="ECO:0000256" key="3">
    <source>
        <dbReference type="SAM" id="SignalP"/>
    </source>
</evidence>
<dbReference type="SUPFAM" id="SSF55486">
    <property type="entry name" value="Metalloproteases ('zincins'), catalytic domain"/>
    <property type="match status" value="1"/>
</dbReference>
<dbReference type="GO" id="GO:0006508">
    <property type="term" value="P:proteolysis"/>
    <property type="evidence" value="ECO:0007669"/>
    <property type="project" value="UniProtKB-KW"/>
</dbReference>
<dbReference type="PANTHER" id="PTHR41775">
    <property type="entry name" value="SECRETED PROTEIN-RELATED"/>
    <property type="match status" value="1"/>
</dbReference>
<sequence length="952" mass="100398">MNRSIHFLLSALFLNLLIPSFSFAVPANPDDIEFIQPDGSVFTGHLIGDEWNNRAETQSGFTIDQDQDGTWRHVLRFEGNTAVLGNTRADQAPAPGLSQGLRNTQPRIPSDAHNRLGSPEHSHGEGPHAPTGNFTGPVLFILAEFSDRAGTYGESTWGNFVSNNIADYFSEASYGKANLVPATETSGVNNNGVIGWVNLGYPHPNTANSTGTANQVITRNAIIAADPFIDYASYDTDGNNVLSSEELAIVIVVAGFERAYSANYTPSVWGHKWGIGFLAGGAPTVDGVSVGGFSGGYAQFGEIHQSNSSNQHQATMGIMVHELGHLIFGLPDLYDTDGSSSGIGAFGVMGGGSWGRANGQSHSGESPVLPTAWTKLKLDWADETEGISVEALTASGDPAANSANSVRKASTSVSTQYFLAENRQPVGYDLGLQRWLGTNFGGVAIWHIDDSQSTNRNDSNRLVDLEEGDGTQMGSSRGSATDLWYQGNGTTFNDTSTPNSKLNNGATSNVALTNISSSSTVMTVDFGGIAPGEIALSTTDDFFSNGEVGGPFNPGSMVYGISNSGGTPIDYTVTKTESWIDLSNASGTLAPGNSVNVTVTINATANGLGDGVYNDTLTITNTTNGNGNTTRDVTLTVLPVTTSETINDFDNDQDSDLLMVHDTGILVGSILQNSVPQTFDFLLQADPTQGWSVHSTSDFNGDNNADILLANTTTGDYRVVTMNGSSVITDTVVLFMDPVHGLEPRGVGDFNDDGLAEIIFYQPSSGFTALAYLNGGVFSSFETVTIIDEANNWSLKDAVDFTGDGKTDLFITNSVTGEASVIEMDGSTPVATTPILSLDPATGWTYKDTADYTGDGKTDVLILHTSGALGVLVMDGLVFQSIYVPGGLQAGWDLVNSGHYNNDGKADFLFHVPATGELIAGIQDGATITAYNNILNLGPGSGWNFHSGKPLN</sequence>
<dbReference type="Pfam" id="PF13517">
    <property type="entry name" value="FG-GAP_3"/>
    <property type="match status" value="1"/>
</dbReference>
<dbReference type="SUPFAM" id="SSF69318">
    <property type="entry name" value="Integrin alpha N-terminal domain"/>
    <property type="match status" value="1"/>
</dbReference>
<feature type="region of interest" description="Disordered" evidence="2">
    <location>
        <begin position="86"/>
        <end position="131"/>
    </location>
</feature>